<gene>
    <name evidence="11" type="ORF">PYX00_005333</name>
</gene>
<evidence type="ECO:0000256" key="7">
    <source>
        <dbReference type="ARBA" id="ARBA00023180"/>
    </source>
</evidence>
<dbReference type="GO" id="GO:0016485">
    <property type="term" value="P:protein processing"/>
    <property type="evidence" value="ECO:0007669"/>
    <property type="project" value="TreeGrafter"/>
</dbReference>
<dbReference type="PROSITE" id="PS00133">
    <property type="entry name" value="CARBOXYPEPT_ZN_2"/>
    <property type="match status" value="1"/>
</dbReference>
<evidence type="ECO:0000313" key="11">
    <source>
        <dbReference type="EMBL" id="KAL0272304.1"/>
    </source>
</evidence>
<evidence type="ECO:0000256" key="1">
    <source>
        <dbReference type="ARBA" id="ARBA00001947"/>
    </source>
</evidence>
<dbReference type="PANTHER" id="PTHR11532:SF84">
    <property type="entry name" value="CARBOXYPEPTIDASE M"/>
    <property type="match status" value="1"/>
</dbReference>
<feature type="domain" description="Peptidase M14" evidence="10">
    <location>
        <begin position="1"/>
        <end position="201"/>
    </location>
</feature>
<comment type="caution">
    <text evidence="11">The sequence shown here is derived from an EMBL/GenBank/DDBJ whole genome shotgun (WGS) entry which is preliminary data.</text>
</comment>
<dbReference type="Pfam" id="PF00246">
    <property type="entry name" value="Peptidase_M14"/>
    <property type="match status" value="1"/>
</dbReference>
<dbReference type="PANTHER" id="PTHR11532">
    <property type="entry name" value="PROTEASE M14 CARBOXYPEPTIDASE"/>
    <property type="match status" value="1"/>
</dbReference>
<dbReference type="GO" id="GO:0008270">
    <property type="term" value="F:zinc ion binding"/>
    <property type="evidence" value="ECO:0007669"/>
    <property type="project" value="InterPro"/>
</dbReference>
<dbReference type="GO" id="GO:0004181">
    <property type="term" value="F:metallocarboxypeptidase activity"/>
    <property type="evidence" value="ECO:0007669"/>
    <property type="project" value="InterPro"/>
</dbReference>
<dbReference type="PROSITE" id="PS52035">
    <property type="entry name" value="PEPTIDASE_M14"/>
    <property type="match status" value="1"/>
</dbReference>
<accession>A0AAW2HQZ5</accession>
<keyword evidence="5" id="KW-0378">Hydrolase</keyword>
<dbReference type="InterPro" id="IPR050753">
    <property type="entry name" value="Peptidase_M14_domain"/>
</dbReference>
<evidence type="ECO:0000259" key="10">
    <source>
        <dbReference type="PROSITE" id="PS52035"/>
    </source>
</evidence>
<dbReference type="GO" id="GO:0005615">
    <property type="term" value="C:extracellular space"/>
    <property type="evidence" value="ECO:0007669"/>
    <property type="project" value="TreeGrafter"/>
</dbReference>
<keyword evidence="6" id="KW-0862">Zinc</keyword>
<comment type="similarity">
    <text evidence="2 8">Belongs to the peptidase M14 family.</text>
</comment>
<evidence type="ECO:0000256" key="8">
    <source>
        <dbReference type="PROSITE-ProRule" id="PRU01379"/>
    </source>
</evidence>
<evidence type="ECO:0000256" key="2">
    <source>
        <dbReference type="ARBA" id="ARBA00005988"/>
    </source>
</evidence>
<dbReference type="InterPro" id="IPR000834">
    <property type="entry name" value="Peptidase_M14"/>
</dbReference>
<dbReference type="EMBL" id="JARGDH010000003">
    <property type="protein sequence ID" value="KAL0272304.1"/>
    <property type="molecule type" value="Genomic_DNA"/>
</dbReference>
<dbReference type="CDD" id="cd11308">
    <property type="entry name" value="Peptidase_M14NE-CP-C_like"/>
    <property type="match status" value="1"/>
</dbReference>
<dbReference type="GO" id="GO:0006518">
    <property type="term" value="P:peptide metabolic process"/>
    <property type="evidence" value="ECO:0007669"/>
    <property type="project" value="TreeGrafter"/>
</dbReference>
<feature type="region of interest" description="Disordered" evidence="9">
    <location>
        <begin position="1"/>
        <end position="55"/>
    </location>
</feature>
<evidence type="ECO:0000256" key="9">
    <source>
        <dbReference type="SAM" id="MobiDB-lite"/>
    </source>
</evidence>
<dbReference type="SUPFAM" id="SSF53187">
    <property type="entry name" value="Zn-dependent exopeptidases"/>
    <property type="match status" value="1"/>
</dbReference>
<sequence length="317" mass="35270">MAAGQDGDSPAAEPEPGRVREIRRGRLSVRDRQDERKFGRSQPQFPPDFFENNTVPQQPETKAVIRWLSSVPFVLSGCFHGGTLVVSYPYENDDGVSLTPNYSTAPDDDTFRYLSKVYANNHGKMHTLHACGTDRRTYPGGIINGAAWYQITGSMADYNYVWHGCMELTLEVSCCKYPPSSELQGMWKDNLRAIMELSKRVHTGVKGLIMDSMTGLGVPSAALTILGRDVNFTSHVTGEFWRILLPGDYILKAEAEGYDGQLLPFTVRKGNETFPEATWLNVYLRPLNLTESSGADVVYPISSFIFLAVLLTLHSST</sequence>
<dbReference type="InterPro" id="IPR008969">
    <property type="entry name" value="CarboxyPept-like_regulatory"/>
</dbReference>
<dbReference type="SUPFAM" id="SSF49464">
    <property type="entry name" value="Carboxypeptidase regulatory domain-like"/>
    <property type="match status" value="1"/>
</dbReference>
<proteinExistence type="inferred from homology"/>
<feature type="compositionally biased region" description="Basic and acidic residues" evidence="9">
    <location>
        <begin position="15"/>
        <end position="38"/>
    </location>
</feature>
<organism evidence="11">
    <name type="scientific">Menopon gallinae</name>
    <name type="common">poultry shaft louse</name>
    <dbReference type="NCBI Taxonomy" id="328185"/>
    <lineage>
        <taxon>Eukaryota</taxon>
        <taxon>Metazoa</taxon>
        <taxon>Ecdysozoa</taxon>
        <taxon>Arthropoda</taxon>
        <taxon>Hexapoda</taxon>
        <taxon>Insecta</taxon>
        <taxon>Pterygota</taxon>
        <taxon>Neoptera</taxon>
        <taxon>Paraneoptera</taxon>
        <taxon>Psocodea</taxon>
        <taxon>Troctomorpha</taxon>
        <taxon>Phthiraptera</taxon>
        <taxon>Amblycera</taxon>
        <taxon>Menoponidae</taxon>
        <taxon>Menopon</taxon>
    </lineage>
</organism>
<dbReference type="Gene3D" id="3.40.630.10">
    <property type="entry name" value="Zn peptidases"/>
    <property type="match status" value="1"/>
</dbReference>
<comment type="cofactor">
    <cofactor evidence="1">
        <name>Zn(2+)</name>
        <dbReference type="ChEBI" id="CHEBI:29105"/>
    </cofactor>
</comment>
<dbReference type="InterPro" id="IPR057247">
    <property type="entry name" value="CARBOXYPEPT_ZN_2"/>
</dbReference>
<evidence type="ECO:0000256" key="6">
    <source>
        <dbReference type="ARBA" id="ARBA00022833"/>
    </source>
</evidence>
<dbReference type="SMART" id="SM00631">
    <property type="entry name" value="Zn_pept"/>
    <property type="match status" value="1"/>
</dbReference>
<keyword evidence="3" id="KW-0645">Protease</keyword>
<evidence type="ECO:0000256" key="4">
    <source>
        <dbReference type="ARBA" id="ARBA00022723"/>
    </source>
</evidence>
<protein>
    <recommendedName>
        <fullName evidence="10">Peptidase M14 domain-containing protein</fullName>
    </recommendedName>
</protein>
<evidence type="ECO:0000256" key="3">
    <source>
        <dbReference type="ARBA" id="ARBA00022645"/>
    </source>
</evidence>
<keyword evidence="3" id="KW-0121">Carboxypeptidase</keyword>
<name>A0AAW2HQZ5_9NEOP</name>
<reference evidence="11" key="1">
    <citation type="journal article" date="2024" name="Gigascience">
        <title>Chromosome-level genome of the poultry shaft louse Menopon gallinae provides insight into the host-switching and adaptive evolution of parasitic lice.</title>
        <authorList>
            <person name="Xu Y."/>
            <person name="Ma L."/>
            <person name="Liu S."/>
            <person name="Liang Y."/>
            <person name="Liu Q."/>
            <person name="He Z."/>
            <person name="Tian L."/>
            <person name="Duan Y."/>
            <person name="Cai W."/>
            <person name="Li H."/>
            <person name="Song F."/>
        </authorList>
    </citation>
    <scope>NUCLEOTIDE SEQUENCE</scope>
    <source>
        <strain evidence="11">Cailab_2023a</strain>
    </source>
</reference>
<evidence type="ECO:0000256" key="5">
    <source>
        <dbReference type="ARBA" id="ARBA00022801"/>
    </source>
</evidence>
<dbReference type="Gene3D" id="2.60.40.1120">
    <property type="entry name" value="Carboxypeptidase-like, regulatory domain"/>
    <property type="match status" value="1"/>
</dbReference>
<feature type="active site" description="Proton donor/acceptor" evidence="8">
    <location>
        <position position="171"/>
    </location>
</feature>
<keyword evidence="4" id="KW-0479">Metal-binding</keyword>
<keyword evidence="7" id="KW-0325">Glycoprotein</keyword>
<dbReference type="AlphaFoldDB" id="A0AAW2HQZ5"/>